<proteinExistence type="predicted"/>
<dbReference type="RefSeq" id="WP_183198571.1">
    <property type="nucleotide sequence ID" value="NZ_JACIEK010000001.1"/>
</dbReference>
<keyword evidence="2" id="KW-1185">Reference proteome</keyword>
<gene>
    <name evidence="1" type="ORF">GGR04_001071</name>
</gene>
<comment type="caution">
    <text evidence="1">The sequence shown here is derived from an EMBL/GenBank/DDBJ whole genome shotgun (WGS) entry which is preliminary data.</text>
</comment>
<dbReference type="Pfam" id="PF07105">
    <property type="entry name" value="DUF1367"/>
    <property type="match status" value="1"/>
</dbReference>
<evidence type="ECO:0000313" key="1">
    <source>
        <dbReference type="EMBL" id="MBB3997250.1"/>
    </source>
</evidence>
<evidence type="ECO:0000313" key="2">
    <source>
        <dbReference type="Proteomes" id="UP000542776"/>
    </source>
</evidence>
<dbReference type="InterPro" id="IPR009797">
    <property type="entry name" value="DUF1367"/>
</dbReference>
<reference evidence="1 2" key="1">
    <citation type="submission" date="2020-08" db="EMBL/GenBank/DDBJ databases">
        <title>Genomic Encyclopedia of Type Strains, Phase IV (KMG-IV): sequencing the most valuable type-strain genomes for metagenomic binning, comparative biology and taxonomic classification.</title>
        <authorList>
            <person name="Goeker M."/>
        </authorList>
    </citation>
    <scope>NUCLEOTIDE SEQUENCE [LARGE SCALE GENOMIC DNA]</scope>
    <source>
        <strain evidence="1 2">DSM 102238</strain>
    </source>
</reference>
<dbReference type="AlphaFoldDB" id="A0A7W6H318"/>
<protein>
    <submittedName>
        <fullName evidence="1">Uncharacterized protein</fullName>
    </submittedName>
</protein>
<accession>A0A7W6H318</accession>
<sequence>MTKAVFRKMAMPQGDVLIPTDEDGRDMVRALKSMKDVIVDVHAARNPRHHRMLFLLFKKLEDGGAWEGDMDSLLDWMKFATGHVRTVIDHNGQVHTVPKSIAFESMDQAQFSRWFSRVLFVICERLLQGHSWEALRDEIVEVTDGRFEAQRKAA</sequence>
<organism evidence="1 2">
    <name type="scientific">Aureimonas pseudogalii</name>
    <dbReference type="NCBI Taxonomy" id="1744844"/>
    <lineage>
        <taxon>Bacteria</taxon>
        <taxon>Pseudomonadati</taxon>
        <taxon>Pseudomonadota</taxon>
        <taxon>Alphaproteobacteria</taxon>
        <taxon>Hyphomicrobiales</taxon>
        <taxon>Aurantimonadaceae</taxon>
        <taxon>Aureimonas</taxon>
    </lineage>
</organism>
<dbReference type="Proteomes" id="UP000542776">
    <property type="component" value="Unassembled WGS sequence"/>
</dbReference>
<name>A0A7W6H318_9HYPH</name>
<dbReference type="EMBL" id="JACIEK010000001">
    <property type="protein sequence ID" value="MBB3997250.1"/>
    <property type="molecule type" value="Genomic_DNA"/>
</dbReference>